<reference evidence="2 4" key="1">
    <citation type="submission" date="2018-10" db="EMBL/GenBank/DDBJ databases">
        <title>Genomic Encyclopedia of Archaeal and Bacterial Type Strains, Phase II (KMG-II): from individual species to whole genera.</title>
        <authorList>
            <person name="Goeker M."/>
        </authorList>
    </citation>
    <scope>NUCLEOTIDE SEQUENCE [LARGE SCALE GENOMIC DNA]</scope>
    <source>
        <strain evidence="2 4">DSM 19624</strain>
    </source>
</reference>
<keyword evidence="5" id="KW-1185">Reference proteome</keyword>
<name>A0A497Y7Y6_9SPHI</name>
<dbReference type="InterPro" id="IPR001296">
    <property type="entry name" value="Glyco_trans_1"/>
</dbReference>
<dbReference type="Proteomes" id="UP000273898">
    <property type="component" value="Unassembled WGS sequence"/>
</dbReference>
<dbReference type="Pfam" id="PF00534">
    <property type="entry name" value="Glycos_transf_1"/>
    <property type="match status" value="1"/>
</dbReference>
<comment type="caution">
    <text evidence="2">The sequence shown here is derived from an EMBL/GenBank/DDBJ whole genome shotgun (WGS) entry which is preliminary data.</text>
</comment>
<dbReference type="Proteomes" id="UP000297429">
    <property type="component" value="Unassembled WGS sequence"/>
</dbReference>
<dbReference type="GO" id="GO:0016757">
    <property type="term" value="F:glycosyltransferase activity"/>
    <property type="evidence" value="ECO:0007669"/>
    <property type="project" value="InterPro"/>
</dbReference>
<organism evidence="2 4">
    <name type="scientific">Pedobacter alluvionis</name>
    <dbReference type="NCBI Taxonomy" id="475253"/>
    <lineage>
        <taxon>Bacteria</taxon>
        <taxon>Pseudomonadati</taxon>
        <taxon>Bacteroidota</taxon>
        <taxon>Sphingobacteriia</taxon>
        <taxon>Sphingobacteriales</taxon>
        <taxon>Sphingobacteriaceae</taxon>
        <taxon>Pedobacter</taxon>
    </lineage>
</organism>
<sequence length="337" mass="38031">MKILLIMDPGIPIPPPQYGGHERLVYMFAEEYTRLGHEVSLLSGPESHISGQVYPFGKNNLKRSKWQKAKELLLVWKFLLIKKRDFDLIHNFGRLAYLIPVLNSHVKKVMIYGRPVAQKGIKAVTACPHRNLIFTACSDYCVSTGNVSGRWETVYNAIDFSKYDPADQVKPDAPLMFLGRMDQIKGLHTAIEVALETGNRLLIGGNIPDTADNLRYFKEQIEPEFDGKQIIYLGPLDDRQKSHYLSQAKALLFPIEWDEPFGMVMVEAMACGTPVIGFKRGSVPEVITEGKNGFIVENKEAMIQALQKIITIDRAACRAFAFSKFDVSIIAKHYLNL</sequence>
<gene>
    <name evidence="2" type="ORF">BCL90_0402</name>
    <name evidence="3" type="ORF">E3V97_10360</name>
</gene>
<evidence type="ECO:0000313" key="2">
    <source>
        <dbReference type="EMBL" id="RLJ79692.1"/>
    </source>
</evidence>
<proteinExistence type="predicted"/>
<dbReference type="PANTHER" id="PTHR12526:SF595">
    <property type="entry name" value="BLL5217 PROTEIN"/>
    <property type="match status" value="1"/>
</dbReference>
<evidence type="ECO:0000313" key="3">
    <source>
        <dbReference type="EMBL" id="TFB31016.1"/>
    </source>
</evidence>
<accession>A0A497Y7Y6</accession>
<keyword evidence="2" id="KW-0808">Transferase</keyword>
<dbReference type="SUPFAM" id="SSF53756">
    <property type="entry name" value="UDP-Glycosyltransferase/glycogen phosphorylase"/>
    <property type="match status" value="1"/>
</dbReference>
<dbReference type="PANTHER" id="PTHR12526">
    <property type="entry name" value="GLYCOSYLTRANSFERASE"/>
    <property type="match status" value="1"/>
</dbReference>
<protein>
    <submittedName>
        <fullName evidence="3">Glycosyltransferase family 4 protein</fullName>
    </submittedName>
    <submittedName>
        <fullName evidence="2">Glycosyltransferase involved in cell wall biosynthesis</fullName>
    </submittedName>
</protein>
<dbReference type="RefSeq" id="WP_121282268.1">
    <property type="nucleotide sequence ID" value="NZ_RCCK01000010.1"/>
</dbReference>
<feature type="domain" description="Glycosyl transferase family 1" evidence="1">
    <location>
        <begin position="175"/>
        <end position="312"/>
    </location>
</feature>
<dbReference type="EMBL" id="SOPX01000002">
    <property type="protein sequence ID" value="TFB31016.1"/>
    <property type="molecule type" value="Genomic_DNA"/>
</dbReference>
<dbReference type="AlphaFoldDB" id="A0A497Y7Y6"/>
<evidence type="ECO:0000259" key="1">
    <source>
        <dbReference type="Pfam" id="PF00534"/>
    </source>
</evidence>
<reference evidence="3 5" key="2">
    <citation type="submission" date="2019-03" db="EMBL/GenBank/DDBJ databases">
        <authorList>
            <person name="He R.-H."/>
        </authorList>
    </citation>
    <scope>NUCLEOTIDE SEQUENCE [LARGE SCALE GENOMIC DNA]</scope>
    <source>
        <strain evidence="3 5">DSM 19624</strain>
    </source>
</reference>
<dbReference type="EMBL" id="RCCK01000010">
    <property type="protein sequence ID" value="RLJ79692.1"/>
    <property type="molecule type" value="Genomic_DNA"/>
</dbReference>
<evidence type="ECO:0000313" key="5">
    <source>
        <dbReference type="Proteomes" id="UP000297429"/>
    </source>
</evidence>
<dbReference type="CDD" id="cd03802">
    <property type="entry name" value="GT4_AviGT4-like"/>
    <property type="match status" value="1"/>
</dbReference>
<dbReference type="Gene3D" id="3.40.50.2000">
    <property type="entry name" value="Glycogen Phosphorylase B"/>
    <property type="match status" value="2"/>
</dbReference>
<evidence type="ECO:0000313" key="4">
    <source>
        <dbReference type="Proteomes" id="UP000273898"/>
    </source>
</evidence>
<dbReference type="OrthoDB" id="9801573at2"/>